<name>A0AAV4SK37_9ARAC</name>
<feature type="region of interest" description="Disordered" evidence="1">
    <location>
        <begin position="67"/>
        <end position="122"/>
    </location>
</feature>
<reference evidence="2 3" key="1">
    <citation type="submission" date="2021-06" db="EMBL/GenBank/DDBJ databases">
        <title>Caerostris darwini draft genome.</title>
        <authorList>
            <person name="Kono N."/>
            <person name="Arakawa K."/>
        </authorList>
    </citation>
    <scope>NUCLEOTIDE SEQUENCE [LARGE SCALE GENOMIC DNA]</scope>
</reference>
<feature type="region of interest" description="Disordered" evidence="1">
    <location>
        <begin position="1"/>
        <end position="22"/>
    </location>
</feature>
<sequence length="122" mass="13177">MDVQWQAARASKANTGPKYGNERYLPVLQVTTSESQGKDSDYDNDFNFVTTSNVCLVSRLARFLIFEPPPRNSGQGAGNKTSTRSVRPKTNLSSSEKGVGGRGGVDPLELYPPIPAQNDSLG</sequence>
<comment type="caution">
    <text evidence="2">The sequence shown here is derived from an EMBL/GenBank/DDBJ whole genome shotgun (WGS) entry which is preliminary data.</text>
</comment>
<evidence type="ECO:0000313" key="3">
    <source>
        <dbReference type="Proteomes" id="UP001054837"/>
    </source>
</evidence>
<evidence type="ECO:0000256" key="1">
    <source>
        <dbReference type="SAM" id="MobiDB-lite"/>
    </source>
</evidence>
<organism evidence="2 3">
    <name type="scientific">Caerostris darwini</name>
    <dbReference type="NCBI Taxonomy" id="1538125"/>
    <lineage>
        <taxon>Eukaryota</taxon>
        <taxon>Metazoa</taxon>
        <taxon>Ecdysozoa</taxon>
        <taxon>Arthropoda</taxon>
        <taxon>Chelicerata</taxon>
        <taxon>Arachnida</taxon>
        <taxon>Araneae</taxon>
        <taxon>Araneomorphae</taxon>
        <taxon>Entelegynae</taxon>
        <taxon>Araneoidea</taxon>
        <taxon>Araneidae</taxon>
        <taxon>Caerostris</taxon>
    </lineage>
</organism>
<dbReference type="Proteomes" id="UP001054837">
    <property type="component" value="Unassembled WGS sequence"/>
</dbReference>
<dbReference type="EMBL" id="BPLQ01007868">
    <property type="protein sequence ID" value="GIY32840.1"/>
    <property type="molecule type" value="Genomic_DNA"/>
</dbReference>
<keyword evidence="3" id="KW-1185">Reference proteome</keyword>
<protein>
    <submittedName>
        <fullName evidence="2">Uncharacterized protein</fullName>
    </submittedName>
</protein>
<proteinExistence type="predicted"/>
<accession>A0AAV4SK37</accession>
<gene>
    <name evidence="2" type="ORF">CDAR_612501</name>
</gene>
<evidence type="ECO:0000313" key="2">
    <source>
        <dbReference type="EMBL" id="GIY32840.1"/>
    </source>
</evidence>
<dbReference type="AlphaFoldDB" id="A0AAV4SK37"/>
<feature type="compositionally biased region" description="Polar residues" evidence="1">
    <location>
        <begin position="72"/>
        <end position="96"/>
    </location>
</feature>